<dbReference type="InterPro" id="IPR058548">
    <property type="entry name" value="MlaB-like_STAS"/>
</dbReference>
<dbReference type="InterPro" id="IPR036513">
    <property type="entry name" value="STAS_dom_sf"/>
</dbReference>
<dbReference type="CDD" id="cd07043">
    <property type="entry name" value="STAS_anti-anti-sigma_factors"/>
    <property type="match status" value="1"/>
</dbReference>
<dbReference type="RefSeq" id="WP_399657254.1">
    <property type="nucleotide sequence ID" value="NZ_JBITYG010000016.1"/>
</dbReference>
<protein>
    <recommendedName>
        <fullName evidence="2">Anti-sigma factor antagonist</fullName>
    </recommendedName>
</protein>
<dbReference type="EMBL" id="JBITYG010000016">
    <property type="protein sequence ID" value="MFI9106071.1"/>
    <property type="molecule type" value="Genomic_DNA"/>
</dbReference>
<dbReference type="PANTHER" id="PTHR33495:SF2">
    <property type="entry name" value="ANTI-SIGMA FACTOR ANTAGONIST TM_1081-RELATED"/>
    <property type="match status" value="1"/>
</dbReference>
<comment type="caution">
    <text evidence="4">The sequence shown here is derived from an EMBL/GenBank/DDBJ whole genome shotgun (WGS) entry which is preliminary data.</text>
</comment>
<evidence type="ECO:0000313" key="4">
    <source>
        <dbReference type="EMBL" id="MFI9106071.1"/>
    </source>
</evidence>
<evidence type="ECO:0000256" key="1">
    <source>
        <dbReference type="ARBA" id="ARBA00009013"/>
    </source>
</evidence>
<dbReference type="NCBIfam" id="TIGR00377">
    <property type="entry name" value="ant_ant_sig"/>
    <property type="match status" value="1"/>
</dbReference>
<evidence type="ECO:0000313" key="5">
    <source>
        <dbReference type="Proteomes" id="UP001614394"/>
    </source>
</evidence>
<dbReference type="Proteomes" id="UP001614394">
    <property type="component" value="Unassembled WGS sequence"/>
</dbReference>
<gene>
    <name evidence="4" type="ORF">ACIGXA_36765</name>
</gene>
<dbReference type="InterPro" id="IPR002645">
    <property type="entry name" value="STAS_dom"/>
</dbReference>
<proteinExistence type="inferred from homology"/>
<keyword evidence="5" id="KW-1185">Reference proteome</keyword>
<evidence type="ECO:0000259" key="3">
    <source>
        <dbReference type="PROSITE" id="PS50801"/>
    </source>
</evidence>
<dbReference type="SUPFAM" id="SSF52091">
    <property type="entry name" value="SpoIIaa-like"/>
    <property type="match status" value="1"/>
</dbReference>
<dbReference type="Gene3D" id="3.30.750.24">
    <property type="entry name" value="STAS domain"/>
    <property type="match status" value="1"/>
</dbReference>
<organism evidence="4 5">
    <name type="scientific">Streptomyces fildesensis</name>
    <dbReference type="NCBI Taxonomy" id="375757"/>
    <lineage>
        <taxon>Bacteria</taxon>
        <taxon>Bacillati</taxon>
        <taxon>Actinomycetota</taxon>
        <taxon>Actinomycetes</taxon>
        <taxon>Kitasatosporales</taxon>
        <taxon>Streptomycetaceae</taxon>
        <taxon>Streptomyces</taxon>
    </lineage>
</organism>
<comment type="similarity">
    <text evidence="1 2">Belongs to the anti-sigma-factor antagonist family.</text>
</comment>
<reference evidence="4 5" key="1">
    <citation type="submission" date="2024-10" db="EMBL/GenBank/DDBJ databases">
        <title>The Natural Products Discovery Center: Release of the First 8490 Sequenced Strains for Exploring Actinobacteria Biosynthetic Diversity.</title>
        <authorList>
            <person name="Kalkreuter E."/>
            <person name="Kautsar S.A."/>
            <person name="Yang D."/>
            <person name="Bader C.D."/>
            <person name="Teijaro C.N."/>
            <person name="Fluegel L."/>
            <person name="Davis C.M."/>
            <person name="Simpson J.R."/>
            <person name="Lauterbach L."/>
            <person name="Steele A.D."/>
            <person name="Gui C."/>
            <person name="Meng S."/>
            <person name="Li G."/>
            <person name="Viehrig K."/>
            <person name="Ye F."/>
            <person name="Su P."/>
            <person name="Kiefer A.F."/>
            <person name="Nichols A."/>
            <person name="Cepeda A.J."/>
            <person name="Yan W."/>
            <person name="Fan B."/>
            <person name="Jiang Y."/>
            <person name="Adhikari A."/>
            <person name="Zheng C.-J."/>
            <person name="Schuster L."/>
            <person name="Cowan T.M."/>
            <person name="Smanski M.J."/>
            <person name="Chevrette M.G."/>
            <person name="De Carvalho L.P.S."/>
            <person name="Shen B."/>
        </authorList>
    </citation>
    <scope>NUCLEOTIDE SEQUENCE [LARGE SCALE GENOMIC DNA]</scope>
    <source>
        <strain evidence="4 5">NPDC053399</strain>
    </source>
</reference>
<dbReference type="Pfam" id="PF13466">
    <property type="entry name" value="STAS_2"/>
    <property type="match status" value="1"/>
</dbReference>
<dbReference type="InterPro" id="IPR003658">
    <property type="entry name" value="Anti-sigma_ant"/>
</dbReference>
<name>A0ABW8CI06_9ACTN</name>
<dbReference type="PANTHER" id="PTHR33495">
    <property type="entry name" value="ANTI-SIGMA FACTOR ANTAGONIST TM_1081-RELATED-RELATED"/>
    <property type="match status" value="1"/>
</dbReference>
<evidence type="ECO:0000256" key="2">
    <source>
        <dbReference type="RuleBase" id="RU003749"/>
    </source>
</evidence>
<accession>A0ABW8CI06</accession>
<feature type="domain" description="STAS" evidence="3">
    <location>
        <begin position="4"/>
        <end position="114"/>
    </location>
</feature>
<sequence>MTDLNLTTHQTPTGAMLAVGGDLDHASAGRFRGAVALIALQPGQLLTVDFGGLTFCDSSGITALIAARHQVHEQGADITLTEVPAATVRILRLLGLDQIFRIEPGPGADTGPVG</sequence>
<dbReference type="PROSITE" id="PS50801">
    <property type="entry name" value="STAS"/>
    <property type="match status" value="1"/>
</dbReference>